<dbReference type="RefSeq" id="WP_006554021.1">
    <property type="nucleotide sequence ID" value="NZ_AHBW01000056.1"/>
</dbReference>
<dbReference type="EMBL" id="AHBW01000056">
    <property type="protein sequence ID" value="EHK81204.1"/>
    <property type="molecule type" value="Genomic_DNA"/>
</dbReference>
<protein>
    <submittedName>
        <fullName evidence="1">Uncharacterized protein</fullName>
    </submittedName>
</protein>
<dbReference type="AlphaFoldDB" id="H0JWJ5"/>
<reference evidence="1 2" key="1">
    <citation type="submission" date="2011-12" db="EMBL/GenBank/DDBJ databases">
        <authorList>
            <person name="Kriszt B."/>
            <person name="Tancsics A."/>
            <person name="Cserhati M."/>
            <person name="Toth A."/>
            <person name="Nagy I."/>
            <person name="Horvath B."/>
            <person name="Tamura T."/>
            <person name="Kukolya J."/>
            <person name="Szoboszlay S."/>
        </authorList>
    </citation>
    <scope>NUCLEOTIDE SEQUENCE [LARGE SCALE GENOMIC DNA]</scope>
    <source>
        <strain evidence="1 2">AK37</strain>
    </source>
</reference>
<dbReference type="Proteomes" id="UP000005064">
    <property type="component" value="Unassembled WGS sequence"/>
</dbReference>
<evidence type="ECO:0000313" key="2">
    <source>
        <dbReference type="Proteomes" id="UP000005064"/>
    </source>
</evidence>
<evidence type="ECO:0000313" key="1">
    <source>
        <dbReference type="EMBL" id="EHK81204.1"/>
    </source>
</evidence>
<organism evidence="1 2">
    <name type="scientific">Rhodococcus pyridinivorans AK37</name>
    <dbReference type="NCBI Taxonomy" id="1114960"/>
    <lineage>
        <taxon>Bacteria</taxon>
        <taxon>Bacillati</taxon>
        <taxon>Actinomycetota</taxon>
        <taxon>Actinomycetes</taxon>
        <taxon>Mycobacteriales</taxon>
        <taxon>Nocardiaceae</taxon>
        <taxon>Rhodococcus</taxon>
    </lineage>
</organism>
<comment type="caution">
    <text evidence="1">The sequence shown here is derived from an EMBL/GenBank/DDBJ whole genome shotgun (WGS) entry which is preliminary data.</text>
</comment>
<name>H0JWJ5_9NOCA</name>
<accession>H0JWJ5</accession>
<proteinExistence type="predicted"/>
<gene>
    <name evidence="1" type="ORF">AK37_20539</name>
</gene>
<sequence length="60" mass="6161">MRTYSAGYILTIDTSARDSCSFAVPARRPVGVCANEIWVLLGAAIAPVSSTIGTGAAEAM</sequence>